<keyword evidence="2" id="KW-0547">Nucleotide-binding</keyword>
<proteinExistence type="predicted"/>
<dbReference type="AlphaFoldDB" id="A0A1J5RBC8"/>
<comment type="caution">
    <text evidence="2">The sequence shown here is derived from an EMBL/GenBank/DDBJ whole genome shotgun (WGS) entry which is preliminary data.</text>
</comment>
<reference evidence="2" key="1">
    <citation type="submission" date="2016-10" db="EMBL/GenBank/DDBJ databases">
        <title>Sequence of Gallionella enrichment culture.</title>
        <authorList>
            <person name="Poehlein A."/>
            <person name="Muehling M."/>
            <person name="Daniel R."/>
        </authorList>
    </citation>
    <scope>NUCLEOTIDE SEQUENCE</scope>
</reference>
<sequence>MRKKTWLGWSSGKDSAWALHVLRQSGEHEVTGLFTTINAAFERVAMHAVRVELLKRQAEAVGLPLHLIEIPYPCSDEQYDYAMTDFVMLARNDGVQCMAFGDLHLQDIRRYREERMQGTGIEPIFPLWERPTRALLEEMLAGGLRACVTCVDPRVLPSKFAGRELTPALVDSMPSGIDPCGENGEFHTFVFDGPMFAQPLDIEMGEVLERDGFVFADCRLRGTPAG</sequence>
<gene>
    <name evidence="2" type="ORF">GALL_286840</name>
</gene>
<dbReference type="Pfam" id="PF01902">
    <property type="entry name" value="Diphthami_syn_2"/>
    <property type="match status" value="1"/>
</dbReference>
<feature type="domain" description="Diphthamide synthase" evidence="1">
    <location>
        <begin position="8"/>
        <end position="211"/>
    </location>
</feature>
<dbReference type="CDD" id="cd01994">
    <property type="entry name" value="AANH_PF0828-like"/>
    <property type="match status" value="1"/>
</dbReference>
<name>A0A1J5RBC8_9ZZZZ</name>
<dbReference type="InterPro" id="IPR002761">
    <property type="entry name" value="Diphthami_syn_dom"/>
</dbReference>
<dbReference type="EMBL" id="MLJW01000331">
    <property type="protein sequence ID" value="OIQ89420.1"/>
    <property type="molecule type" value="Genomic_DNA"/>
</dbReference>
<dbReference type="Gene3D" id="3.40.50.620">
    <property type="entry name" value="HUPs"/>
    <property type="match status" value="1"/>
</dbReference>
<protein>
    <submittedName>
        <fullName evidence="2">ATP-binding region</fullName>
    </submittedName>
</protein>
<accession>A0A1J5RBC8</accession>
<evidence type="ECO:0000259" key="1">
    <source>
        <dbReference type="Pfam" id="PF01902"/>
    </source>
</evidence>
<organism evidence="2">
    <name type="scientific">mine drainage metagenome</name>
    <dbReference type="NCBI Taxonomy" id="410659"/>
    <lineage>
        <taxon>unclassified sequences</taxon>
        <taxon>metagenomes</taxon>
        <taxon>ecological metagenomes</taxon>
    </lineage>
</organism>
<keyword evidence="2" id="KW-0067">ATP-binding</keyword>
<evidence type="ECO:0000313" key="2">
    <source>
        <dbReference type="EMBL" id="OIQ89420.1"/>
    </source>
</evidence>
<dbReference type="GO" id="GO:0005524">
    <property type="term" value="F:ATP binding"/>
    <property type="evidence" value="ECO:0007669"/>
    <property type="project" value="UniProtKB-KW"/>
</dbReference>
<dbReference type="InterPro" id="IPR014729">
    <property type="entry name" value="Rossmann-like_a/b/a_fold"/>
</dbReference>
<dbReference type="SUPFAM" id="SSF52402">
    <property type="entry name" value="Adenine nucleotide alpha hydrolases-like"/>
    <property type="match status" value="1"/>
</dbReference>
<dbReference type="Gene3D" id="3.90.1490.10">
    <property type="entry name" value="putative n-type atp pyrophosphatase, domain 2"/>
    <property type="match status" value="1"/>
</dbReference>